<dbReference type="Proteomes" id="UP000236447">
    <property type="component" value="Chromosome"/>
</dbReference>
<evidence type="ECO:0000256" key="10">
    <source>
        <dbReference type="ARBA" id="ARBA00023004"/>
    </source>
</evidence>
<keyword evidence="5" id="KW-0349">Heme</keyword>
<evidence type="ECO:0000256" key="12">
    <source>
        <dbReference type="ARBA" id="ARBA00037975"/>
    </source>
</evidence>
<dbReference type="SUPFAM" id="SSF81342">
    <property type="entry name" value="Transmembrane di-heme cytochromes"/>
    <property type="match status" value="1"/>
</dbReference>
<accession>A0A2I7G686</accession>
<evidence type="ECO:0000256" key="1">
    <source>
        <dbReference type="ARBA" id="ARBA00001970"/>
    </source>
</evidence>
<dbReference type="PANTHER" id="PTHR30529:SF1">
    <property type="entry name" value="CYTOCHROME B561 HOMOLOG 2"/>
    <property type="match status" value="1"/>
</dbReference>
<feature type="transmembrane region" description="Helical" evidence="13">
    <location>
        <begin position="121"/>
        <end position="144"/>
    </location>
</feature>
<keyword evidence="11 13" id="KW-0472">Membrane</keyword>
<evidence type="ECO:0000256" key="8">
    <source>
        <dbReference type="ARBA" id="ARBA00022982"/>
    </source>
</evidence>
<dbReference type="InterPro" id="IPR052168">
    <property type="entry name" value="Cytochrome_b561_oxidase"/>
</dbReference>
<keyword evidence="3" id="KW-0813">Transport</keyword>
<keyword evidence="10" id="KW-0408">Iron</keyword>
<feature type="transmembrane region" description="Helical" evidence="13">
    <location>
        <begin position="51"/>
        <end position="74"/>
    </location>
</feature>
<protein>
    <submittedName>
        <fullName evidence="15 16">Cytochrome b561</fullName>
    </submittedName>
</protein>
<evidence type="ECO:0000256" key="13">
    <source>
        <dbReference type="SAM" id="Phobius"/>
    </source>
</evidence>
<dbReference type="PANTHER" id="PTHR30529">
    <property type="entry name" value="CYTOCHROME B561"/>
    <property type="match status" value="1"/>
</dbReference>
<dbReference type="RefSeq" id="WP_102873771.1">
    <property type="nucleotide sequence ID" value="NZ_CP010599.1"/>
</dbReference>
<comment type="cofactor">
    <cofactor evidence="1">
        <name>heme b</name>
        <dbReference type="ChEBI" id="CHEBI:60344"/>
    </cofactor>
</comment>
<evidence type="ECO:0000256" key="3">
    <source>
        <dbReference type="ARBA" id="ARBA00022448"/>
    </source>
</evidence>
<dbReference type="InterPro" id="IPR011577">
    <property type="entry name" value="Cyt_b561_bac/Ni-Hgenase"/>
</dbReference>
<comment type="subcellular location">
    <subcellularLocation>
        <location evidence="2">Cell membrane</location>
        <topology evidence="2">Multi-pass membrane protein</topology>
    </subcellularLocation>
</comment>
<proteinExistence type="inferred from homology"/>
<dbReference type="AlphaFoldDB" id="A0A2I7G686"/>
<dbReference type="GO" id="GO:0009055">
    <property type="term" value="F:electron transfer activity"/>
    <property type="evidence" value="ECO:0007669"/>
    <property type="project" value="InterPro"/>
</dbReference>
<gene>
    <name evidence="15" type="ORF">PhaeoP66_00783</name>
    <name evidence="16" type="ORF">PhaeoP88_02554</name>
</gene>
<keyword evidence="4" id="KW-1003">Cell membrane</keyword>
<evidence type="ECO:0000256" key="9">
    <source>
        <dbReference type="ARBA" id="ARBA00022989"/>
    </source>
</evidence>
<evidence type="ECO:0000256" key="7">
    <source>
        <dbReference type="ARBA" id="ARBA00022723"/>
    </source>
</evidence>
<keyword evidence="6 13" id="KW-0812">Transmembrane</keyword>
<dbReference type="Pfam" id="PF01292">
    <property type="entry name" value="Ni_hydr_CYTB"/>
    <property type="match status" value="1"/>
</dbReference>
<dbReference type="GO" id="GO:0022904">
    <property type="term" value="P:respiratory electron transport chain"/>
    <property type="evidence" value="ECO:0007669"/>
    <property type="project" value="InterPro"/>
</dbReference>
<reference evidence="16 17" key="1">
    <citation type="journal article" date="2017" name="Front. Microbiol.">
        <title>Phaeobacter piscinae sp. nov., a species of the Roseobacter group and potential aquaculture probiont.</title>
        <authorList>
            <person name="Sonnenschein E.C."/>
            <person name="Phippen C.B.W."/>
            <person name="Nielsen K.F."/>
            <person name="Mateiu R.V."/>
            <person name="Melchiorsen J."/>
            <person name="Gram L."/>
            <person name="Overmann J."/>
            <person name="Freese H.M."/>
        </authorList>
    </citation>
    <scope>NUCLEOTIDE SEQUENCE [LARGE SCALE GENOMIC DNA]</scope>
    <source>
        <strain evidence="16 17">P88</strain>
    </source>
</reference>
<dbReference type="EMBL" id="CP010705">
    <property type="protein sequence ID" value="AUQ93589.1"/>
    <property type="molecule type" value="Genomic_DNA"/>
</dbReference>
<evidence type="ECO:0000313" key="16">
    <source>
        <dbReference type="EMBL" id="AUQ99909.1"/>
    </source>
</evidence>
<evidence type="ECO:0000313" key="17">
    <source>
        <dbReference type="Proteomes" id="UP000236447"/>
    </source>
</evidence>
<evidence type="ECO:0000313" key="15">
    <source>
        <dbReference type="EMBL" id="AUQ93589.1"/>
    </source>
</evidence>
<keyword evidence="18" id="KW-1185">Reference proteome</keyword>
<comment type="similarity">
    <text evidence="12">Belongs to the cytochrome b561 family.</text>
</comment>
<dbReference type="EMBL" id="CP010725">
    <property type="protein sequence ID" value="AUQ99909.1"/>
    <property type="molecule type" value="Genomic_DNA"/>
</dbReference>
<evidence type="ECO:0000256" key="6">
    <source>
        <dbReference type="ARBA" id="ARBA00022692"/>
    </source>
</evidence>
<organism evidence="16 17">
    <name type="scientific">Phaeobacter inhibens</name>
    <dbReference type="NCBI Taxonomy" id="221822"/>
    <lineage>
        <taxon>Bacteria</taxon>
        <taxon>Pseudomonadati</taxon>
        <taxon>Pseudomonadota</taxon>
        <taxon>Alphaproteobacteria</taxon>
        <taxon>Rhodobacterales</taxon>
        <taxon>Roseobacteraceae</taxon>
        <taxon>Phaeobacter</taxon>
    </lineage>
</organism>
<evidence type="ECO:0000259" key="14">
    <source>
        <dbReference type="Pfam" id="PF01292"/>
    </source>
</evidence>
<dbReference type="GO" id="GO:0020037">
    <property type="term" value="F:heme binding"/>
    <property type="evidence" value="ECO:0007669"/>
    <property type="project" value="TreeGrafter"/>
</dbReference>
<reference evidence="15 18" key="3">
    <citation type="journal article" date="2017" name="Int. J. Syst. Evol. Microbiol.">
        <title>Adaptation of Surface-Associated Bacteria to the Open Ocean: A Genomically Distinct Subpopulation of Phaeobacter gallaeciensis Colonizes Pacific Mesozooplankton.</title>
        <authorList>
            <person name="Freese H.M."/>
            <person name="Methner A."/>
            <person name="Overmann J."/>
        </authorList>
    </citation>
    <scope>NUCLEOTIDE SEQUENCE [LARGE SCALE GENOMIC DNA]</scope>
    <source>
        <strain evidence="15 18">P66</strain>
    </source>
</reference>
<dbReference type="Proteomes" id="UP000236536">
    <property type="component" value="Chromosome"/>
</dbReference>
<feature type="domain" description="Cytochrome b561 bacterial/Ni-hydrogenase" evidence="14">
    <location>
        <begin position="15"/>
        <end position="184"/>
    </location>
</feature>
<feature type="transmembrane region" description="Helical" evidence="13">
    <location>
        <begin position="94"/>
        <end position="114"/>
    </location>
</feature>
<keyword evidence="9 13" id="KW-1133">Transmembrane helix</keyword>
<evidence type="ECO:0000256" key="11">
    <source>
        <dbReference type="ARBA" id="ARBA00023136"/>
    </source>
</evidence>
<name>A0A2I7G686_9RHOB</name>
<keyword evidence="8" id="KW-0249">Electron transport</keyword>
<keyword evidence="7" id="KW-0479">Metal-binding</keyword>
<reference evidence="17 18" key="2">
    <citation type="journal article" date="2017" name="Genome Biol. Evol.">
        <title>Trajectories and Drivers of Genome Evolution in Surface-Associated Marine Phaeobacter.</title>
        <authorList>
            <person name="Freese H.M."/>
            <person name="Sikorski J."/>
            <person name="Bunk B."/>
            <person name="Scheuner C."/>
            <person name="Meier-Kolthoff J.P."/>
            <person name="Sproer C."/>
            <person name="Gram L."/>
            <person name="Overmann J."/>
        </authorList>
    </citation>
    <scope>NUCLEOTIDE SEQUENCE [LARGE SCALE GENOMIC DNA]</scope>
    <source>
        <strain evidence="15 18">P66</strain>
        <strain evidence="16 17">P88</strain>
    </source>
</reference>
<dbReference type="InterPro" id="IPR016174">
    <property type="entry name" value="Di-haem_cyt_TM"/>
</dbReference>
<evidence type="ECO:0000256" key="5">
    <source>
        <dbReference type="ARBA" id="ARBA00022617"/>
    </source>
</evidence>
<sequence>MNHPPVSTTTLRSYGRMDKLLHWAVAINLIAILFAANGLADRPEAEKVTEYGSHGLAVTVLAGLMLFRVIWRLIHPAPPLPDSVGPWSRIGARIVHWGLYGLVIFQICIGLFLASTVETAFVPALIGVDYSSFGLAPASLYGLLHILHAVTYWLIVTAVTVHLAAALKHALVDRDGVFSRMIPGAGGRSS</sequence>
<evidence type="ECO:0000256" key="2">
    <source>
        <dbReference type="ARBA" id="ARBA00004651"/>
    </source>
</evidence>
<dbReference type="GO" id="GO:0005886">
    <property type="term" value="C:plasma membrane"/>
    <property type="evidence" value="ECO:0007669"/>
    <property type="project" value="UniProtKB-SubCell"/>
</dbReference>
<evidence type="ECO:0000256" key="4">
    <source>
        <dbReference type="ARBA" id="ARBA00022475"/>
    </source>
</evidence>
<feature type="transmembrane region" description="Helical" evidence="13">
    <location>
        <begin position="150"/>
        <end position="171"/>
    </location>
</feature>
<feature type="transmembrane region" description="Helical" evidence="13">
    <location>
        <begin position="20"/>
        <end position="39"/>
    </location>
</feature>
<dbReference type="GO" id="GO:0046872">
    <property type="term" value="F:metal ion binding"/>
    <property type="evidence" value="ECO:0007669"/>
    <property type="project" value="UniProtKB-KW"/>
</dbReference>
<evidence type="ECO:0000313" key="18">
    <source>
        <dbReference type="Proteomes" id="UP000236536"/>
    </source>
</evidence>